<feature type="chain" id="PRO_5046896727" evidence="1">
    <location>
        <begin position="25"/>
        <end position="418"/>
    </location>
</feature>
<feature type="signal peptide" evidence="1">
    <location>
        <begin position="1"/>
        <end position="24"/>
    </location>
</feature>
<comment type="caution">
    <text evidence="2">The sequence shown here is derived from an EMBL/GenBank/DDBJ whole genome shotgun (WGS) entry which is preliminary data.</text>
</comment>
<name>A0ABR9AUN1_9BACT</name>
<keyword evidence="3" id="KW-1185">Reference proteome</keyword>
<protein>
    <submittedName>
        <fullName evidence="2">Uncharacterized protein</fullName>
    </submittedName>
</protein>
<keyword evidence="1" id="KW-0732">Signal</keyword>
<accession>A0ABR9AUN1</accession>
<dbReference type="Proteomes" id="UP000647133">
    <property type="component" value="Unassembled WGS sequence"/>
</dbReference>
<evidence type="ECO:0000313" key="2">
    <source>
        <dbReference type="EMBL" id="MBD8491314.1"/>
    </source>
</evidence>
<dbReference type="RefSeq" id="WP_192012188.1">
    <property type="nucleotide sequence ID" value="NZ_JACYTQ010000012.1"/>
</dbReference>
<gene>
    <name evidence="2" type="ORF">IFO69_21355</name>
</gene>
<evidence type="ECO:0000313" key="3">
    <source>
        <dbReference type="Proteomes" id="UP000647133"/>
    </source>
</evidence>
<reference evidence="2 3" key="1">
    <citation type="submission" date="2020-09" db="EMBL/GenBank/DDBJ databases">
        <title>Echinicola sp. CAU 1574 isolated from sand of Sido Beach.</title>
        <authorList>
            <person name="Kim W."/>
        </authorList>
    </citation>
    <scope>NUCLEOTIDE SEQUENCE [LARGE SCALE GENOMIC DNA]</scope>
    <source>
        <strain evidence="2 3">CAU 1574</strain>
    </source>
</reference>
<proteinExistence type="predicted"/>
<sequence>MKSLRPKHTCLFLFLTFQSFFLSAQEEAFLYGEIELRDETRIKGKITWSAGQSLWVDLLVAEKKDNPILQHLNKEEIEKLSAEKNNTDWNFMALWKNQYPTRKLTFRTQFGNLLEIRVTGEKDATAVLKNETLIRLYINDDIEYKNQLGAEISITTENGKKTSFPWTKIERIRFYPTPKVNDNSNSKPLYGTLTTRTGYSYQGLIKWDLNEHLDDQYLDGISIDGKRSRYHFYDVKSIRPKNRGSLIQLQSEKEIYLHSKSNVTNENKGILVRNPQWGQINLRWGDFKSAIFTPYTKNSGFAYADFPIPVPLQGRVSIKDNRYLVGQIFFDLDEQWDIETLDGWGQGGGLRQVPFRLIDKIYPVSNTHSAVILRGGEKIVLGERSDVNDQNWGIMVQTNNDDFHYVPWSQLQQIEFDH</sequence>
<dbReference type="EMBL" id="JACYTQ010000012">
    <property type="protein sequence ID" value="MBD8491314.1"/>
    <property type="molecule type" value="Genomic_DNA"/>
</dbReference>
<evidence type="ECO:0000256" key="1">
    <source>
        <dbReference type="SAM" id="SignalP"/>
    </source>
</evidence>
<organism evidence="2 3">
    <name type="scientific">Echinicola arenosa</name>
    <dbReference type="NCBI Taxonomy" id="2774144"/>
    <lineage>
        <taxon>Bacteria</taxon>
        <taxon>Pseudomonadati</taxon>
        <taxon>Bacteroidota</taxon>
        <taxon>Cytophagia</taxon>
        <taxon>Cytophagales</taxon>
        <taxon>Cyclobacteriaceae</taxon>
        <taxon>Echinicola</taxon>
    </lineage>
</organism>